<dbReference type="Proteomes" id="UP001157355">
    <property type="component" value="Unassembled WGS sequence"/>
</dbReference>
<accession>A0AA37U4I0</accession>
<proteinExistence type="predicted"/>
<evidence type="ECO:0000313" key="2">
    <source>
        <dbReference type="Proteomes" id="UP001157355"/>
    </source>
</evidence>
<name>A0AA37U4I0_9RHOB</name>
<sequence>MELLLEKRIRYFLNSRYRGREDVRHALKQLTGFGRLVLIGGMLRDVALFGNAGFKSDLDFVIDPYDLAAFERHMKDIGARVNRFGGYALPICKWQIDVWPLQRTWAHVNGHARVRSVGDLRNVTFFKCDAIIYDLASRKVRTRSDYFSDLDQKVLEINLKPNPNPVGNAVRAFRYSTIKGFRWGPQLSKFVTEVIADVGLDHLRDAEMQSFRTQYLDAIDLLQLSRDLNRHVLANDGTLFNPAAFNRNVQLQLKIGR</sequence>
<gene>
    <name evidence="1" type="ORF">GCM10010873_34000</name>
</gene>
<evidence type="ECO:0000313" key="1">
    <source>
        <dbReference type="EMBL" id="GLS88426.1"/>
    </source>
</evidence>
<organism evidence="1 2">
    <name type="scientific">Cypionkella aquatica</name>
    <dbReference type="NCBI Taxonomy" id="1756042"/>
    <lineage>
        <taxon>Bacteria</taxon>
        <taxon>Pseudomonadati</taxon>
        <taxon>Pseudomonadota</taxon>
        <taxon>Alphaproteobacteria</taxon>
        <taxon>Rhodobacterales</taxon>
        <taxon>Paracoccaceae</taxon>
        <taxon>Cypionkella</taxon>
    </lineage>
</organism>
<keyword evidence="2" id="KW-1185">Reference proteome</keyword>
<protein>
    <recommendedName>
        <fullName evidence="3">Poly A polymerase head domain-containing protein</fullName>
    </recommendedName>
</protein>
<dbReference type="RefSeq" id="WP_284326587.1">
    <property type="nucleotide sequence ID" value="NZ_BSPP01000011.1"/>
</dbReference>
<reference evidence="1 2" key="1">
    <citation type="journal article" date="2014" name="Int. J. Syst. Evol. Microbiol.">
        <title>Complete genome sequence of Corynebacterium casei LMG S-19264T (=DSM 44701T), isolated from a smear-ripened cheese.</title>
        <authorList>
            <consortium name="US DOE Joint Genome Institute (JGI-PGF)"/>
            <person name="Walter F."/>
            <person name="Albersmeier A."/>
            <person name="Kalinowski J."/>
            <person name="Ruckert C."/>
        </authorList>
    </citation>
    <scope>NUCLEOTIDE SEQUENCE [LARGE SCALE GENOMIC DNA]</scope>
    <source>
        <strain evidence="1 2">NBRC 111766</strain>
    </source>
</reference>
<evidence type="ECO:0008006" key="3">
    <source>
        <dbReference type="Google" id="ProtNLM"/>
    </source>
</evidence>
<comment type="caution">
    <text evidence="1">The sequence shown here is derived from an EMBL/GenBank/DDBJ whole genome shotgun (WGS) entry which is preliminary data.</text>
</comment>
<dbReference type="AlphaFoldDB" id="A0AA37U4I0"/>
<dbReference type="EMBL" id="BSPP01000011">
    <property type="protein sequence ID" value="GLS88426.1"/>
    <property type="molecule type" value="Genomic_DNA"/>
</dbReference>